<evidence type="ECO:0000256" key="1">
    <source>
        <dbReference type="SAM" id="MobiDB-lite"/>
    </source>
</evidence>
<evidence type="ECO:0000313" key="4">
    <source>
        <dbReference type="Proteomes" id="UP000092445"/>
    </source>
</evidence>
<reference evidence="4" key="1">
    <citation type="submission" date="2014-03" db="EMBL/GenBank/DDBJ databases">
        <authorList>
            <person name="Aksoy S."/>
            <person name="Warren W."/>
            <person name="Wilson R.K."/>
        </authorList>
    </citation>
    <scope>NUCLEOTIDE SEQUENCE [LARGE SCALE GENOMIC DNA]</scope>
    <source>
        <strain evidence="4">IAEA</strain>
    </source>
</reference>
<dbReference type="InterPro" id="IPR008984">
    <property type="entry name" value="SMAD_FHA_dom_sf"/>
</dbReference>
<name>A0A1B0A1N6_GLOPL</name>
<protein>
    <submittedName>
        <fullName evidence="3">FHA domain-containing protein</fullName>
    </submittedName>
</protein>
<dbReference type="EnsemblMetazoa" id="GPAI031766-RA">
    <property type="protein sequence ID" value="GPAI031766-PA"/>
    <property type="gene ID" value="GPAI031766"/>
</dbReference>
<dbReference type="VEuPathDB" id="VectorBase:GPAI031766"/>
<dbReference type="PROSITE" id="PS50006">
    <property type="entry name" value="FHA_DOMAIN"/>
    <property type="match status" value="1"/>
</dbReference>
<organism evidence="3 4">
    <name type="scientific">Glossina pallidipes</name>
    <name type="common">Tsetse fly</name>
    <dbReference type="NCBI Taxonomy" id="7398"/>
    <lineage>
        <taxon>Eukaryota</taxon>
        <taxon>Metazoa</taxon>
        <taxon>Ecdysozoa</taxon>
        <taxon>Arthropoda</taxon>
        <taxon>Hexapoda</taxon>
        <taxon>Insecta</taxon>
        <taxon>Pterygota</taxon>
        <taxon>Neoptera</taxon>
        <taxon>Endopterygota</taxon>
        <taxon>Diptera</taxon>
        <taxon>Brachycera</taxon>
        <taxon>Muscomorpha</taxon>
        <taxon>Hippoboscoidea</taxon>
        <taxon>Glossinidae</taxon>
        <taxon>Glossina</taxon>
    </lineage>
</organism>
<keyword evidence="4" id="KW-1185">Reference proteome</keyword>
<dbReference type="SUPFAM" id="SSF49879">
    <property type="entry name" value="SMAD/FHA domain"/>
    <property type="match status" value="1"/>
</dbReference>
<dbReference type="CDD" id="cd00060">
    <property type="entry name" value="FHA"/>
    <property type="match status" value="1"/>
</dbReference>
<feature type="domain" description="FHA" evidence="2">
    <location>
        <begin position="26"/>
        <end position="81"/>
    </location>
</feature>
<dbReference type="InterPro" id="IPR000253">
    <property type="entry name" value="FHA_dom"/>
</dbReference>
<dbReference type="AlphaFoldDB" id="A0A1B0A1N6"/>
<reference evidence="3" key="2">
    <citation type="submission" date="2020-05" db="UniProtKB">
        <authorList>
            <consortium name="EnsemblMetazoa"/>
        </authorList>
    </citation>
    <scope>IDENTIFICATION</scope>
    <source>
        <strain evidence="3">IAEA</strain>
    </source>
</reference>
<dbReference type="Pfam" id="PF00498">
    <property type="entry name" value="FHA"/>
    <property type="match status" value="1"/>
</dbReference>
<dbReference type="Gene3D" id="2.60.200.20">
    <property type="match status" value="1"/>
</dbReference>
<proteinExistence type="predicted"/>
<feature type="region of interest" description="Disordered" evidence="1">
    <location>
        <begin position="161"/>
        <end position="198"/>
    </location>
</feature>
<sequence length="198" mass="22189">MCDESAIALLLDTEKQGFLLEKGRYYIIGHSSASRKSRNYIHLPDESLDAKHCLLEVRSYEEIFIVDLKSATGVHANGRQLQPLIKERVKLNEEFGLGDHLKVQIELIERAAICSLGTKAANESVTSVTNTAIQEEEPTRRLTRARARECEEATRRLTRARARARGLRHSGLADLGRRSGKSVKSNSTTKFSSKRLSL</sequence>
<accession>A0A1B0A1N6</accession>
<evidence type="ECO:0000259" key="2">
    <source>
        <dbReference type="PROSITE" id="PS50006"/>
    </source>
</evidence>
<feature type="compositionally biased region" description="Polar residues" evidence="1">
    <location>
        <begin position="182"/>
        <end position="198"/>
    </location>
</feature>
<evidence type="ECO:0000313" key="3">
    <source>
        <dbReference type="EnsemblMetazoa" id="GPAI031766-PA"/>
    </source>
</evidence>
<dbReference type="Proteomes" id="UP000092445">
    <property type="component" value="Unassembled WGS sequence"/>
</dbReference>